<organism evidence="1">
    <name type="scientific">Spironucleus salmonicida</name>
    <dbReference type="NCBI Taxonomy" id="348837"/>
    <lineage>
        <taxon>Eukaryota</taxon>
        <taxon>Metamonada</taxon>
        <taxon>Diplomonadida</taxon>
        <taxon>Hexamitidae</taxon>
        <taxon>Hexamitinae</taxon>
        <taxon>Spironucleus</taxon>
    </lineage>
</organism>
<accession>V6LTS1</accession>
<dbReference type="AlphaFoldDB" id="V6LTS1"/>
<evidence type="ECO:0000313" key="2">
    <source>
        <dbReference type="EMBL" id="KAH0577433.1"/>
    </source>
</evidence>
<dbReference type="VEuPathDB" id="GiardiaDB:SS50377_20786"/>
<reference evidence="2" key="2">
    <citation type="submission" date="2020-12" db="EMBL/GenBank/DDBJ databases">
        <title>New Spironucleus salmonicida genome in near-complete chromosomes.</title>
        <authorList>
            <person name="Xu F."/>
            <person name="Kurt Z."/>
            <person name="Jimenez-Gonzalez A."/>
            <person name="Astvaldsson A."/>
            <person name="Andersson J.O."/>
            <person name="Svard S.G."/>
        </authorList>
    </citation>
    <scope>NUCLEOTIDE SEQUENCE</scope>
    <source>
        <strain evidence="2">ATCC 50377</strain>
    </source>
</reference>
<dbReference type="Proteomes" id="UP000018208">
    <property type="component" value="Unassembled WGS sequence"/>
</dbReference>
<gene>
    <name evidence="1" type="ORF">SS50377_12812</name>
    <name evidence="2" type="ORF">SS50377_20786</name>
</gene>
<proteinExistence type="predicted"/>
<sequence>MGAGNVAPEVPTLISSDSCYGQSQISLVQVGKESTASILAQSTRGIRKQASYVVLTQQKLNELIAEQLCDFDDEQLIDTKKIRINI</sequence>
<dbReference type="EMBL" id="AUWU02000001">
    <property type="protein sequence ID" value="KAH0577433.1"/>
    <property type="molecule type" value="Genomic_DNA"/>
</dbReference>
<reference evidence="1 2" key="1">
    <citation type="journal article" date="2014" name="PLoS Genet.">
        <title>The Genome of Spironucleus salmonicida Highlights a Fish Pathogen Adapted to Fluctuating Environments.</title>
        <authorList>
            <person name="Xu F."/>
            <person name="Jerlstrom-Hultqvist J."/>
            <person name="Einarsson E."/>
            <person name="Astvaldsson A."/>
            <person name="Svard S.G."/>
            <person name="Andersson J.O."/>
        </authorList>
    </citation>
    <scope>NUCLEOTIDE SEQUENCE</scope>
    <source>
        <strain evidence="2">ATCC 50377</strain>
    </source>
</reference>
<evidence type="ECO:0000313" key="3">
    <source>
        <dbReference type="Proteomes" id="UP000018208"/>
    </source>
</evidence>
<keyword evidence="3" id="KW-1185">Reference proteome</keyword>
<name>V6LTS1_9EUKA</name>
<protein>
    <submittedName>
        <fullName evidence="1">Uncharacterized protein</fullName>
    </submittedName>
</protein>
<dbReference type="EMBL" id="KI546047">
    <property type="protein sequence ID" value="EST47106.1"/>
    <property type="molecule type" value="Genomic_DNA"/>
</dbReference>
<evidence type="ECO:0000313" key="1">
    <source>
        <dbReference type="EMBL" id="EST47106.1"/>
    </source>
</evidence>